<protein>
    <submittedName>
        <fullName evidence="2">Uncharacterized protein</fullName>
    </submittedName>
</protein>
<evidence type="ECO:0000313" key="3">
    <source>
        <dbReference type="Proteomes" id="UP000756346"/>
    </source>
</evidence>
<evidence type="ECO:0000256" key="1">
    <source>
        <dbReference type="SAM" id="SignalP"/>
    </source>
</evidence>
<proteinExistence type="predicted"/>
<gene>
    <name evidence="2" type="ORF">B0I36DRAFT_324648</name>
</gene>
<comment type="caution">
    <text evidence="2">The sequence shown here is derived from an EMBL/GenBank/DDBJ whole genome shotgun (WGS) entry which is preliminary data.</text>
</comment>
<organism evidence="2 3">
    <name type="scientific">Microdochium trichocladiopsis</name>
    <dbReference type="NCBI Taxonomy" id="1682393"/>
    <lineage>
        <taxon>Eukaryota</taxon>
        <taxon>Fungi</taxon>
        <taxon>Dikarya</taxon>
        <taxon>Ascomycota</taxon>
        <taxon>Pezizomycotina</taxon>
        <taxon>Sordariomycetes</taxon>
        <taxon>Xylariomycetidae</taxon>
        <taxon>Xylariales</taxon>
        <taxon>Microdochiaceae</taxon>
        <taxon>Microdochium</taxon>
    </lineage>
</organism>
<keyword evidence="1" id="KW-0732">Signal</keyword>
<feature type="chain" id="PRO_5040249845" evidence="1">
    <location>
        <begin position="24"/>
        <end position="57"/>
    </location>
</feature>
<dbReference type="EMBL" id="JAGTJQ010000006">
    <property type="protein sequence ID" value="KAH7028843.1"/>
    <property type="molecule type" value="Genomic_DNA"/>
</dbReference>
<sequence>MPCLSRTPLLLIAIAGARPSCDAHNPTLASLRTSPASATFLVYSTAPGRSPQSRSRP</sequence>
<evidence type="ECO:0000313" key="2">
    <source>
        <dbReference type="EMBL" id="KAH7028843.1"/>
    </source>
</evidence>
<dbReference type="RefSeq" id="XP_046011131.1">
    <property type="nucleotide sequence ID" value="XM_046154133.1"/>
</dbReference>
<name>A0A9P8Y5J8_9PEZI</name>
<reference evidence="2" key="1">
    <citation type="journal article" date="2021" name="Nat. Commun.">
        <title>Genetic determinants of endophytism in the Arabidopsis root mycobiome.</title>
        <authorList>
            <person name="Mesny F."/>
            <person name="Miyauchi S."/>
            <person name="Thiergart T."/>
            <person name="Pickel B."/>
            <person name="Atanasova L."/>
            <person name="Karlsson M."/>
            <person name="Huettel B."/>
            <person name="Barry K.W."/>
            <person name="Haridas S."/>
            <person name="Chen C."/>
            <person name="Bauer D."/>
            <person name="Andreopoulos W."/>
            <person name="Pangilinan J."/>
            <person name="LaButti K."/>
            <person name="Riley R."/>
            <person name="Lipzen A."/>
            <person name="Clum A."/>
            <person name="Drula E."/>
            <person name="Henrissat B."/>
            <person name="Kohler A."/>
            <person name="Grigoriev I.V."/>
            <person name="Martin F.M."/>
            <person name="Hacquard S."/>
        </authorList>
    </citation>
    <scope>NUCLEOTIDE SEQUENCE</scope>
    <source>
        <strain evidence="2">MPI-CAGE-CH-0230</strain>
    </source>
</reference>
<accession>A0A9P8Y5J8</accession>
<dbReference type="GeneID" id="70183679"/>
<keyword evidence="3" id="KW-1185">Reference proteome</keyword>
<feature type="signal peptide" evidence="1">
    <location>
        <begin position="1"/>
        <end position="23"/>
    </location>
</feature>
<dbReference type="Proteomes" id="UP000756346">
    <property type="component" value="Unassembled WGS sequence"/>
</dbReference>
<dbReference type="AlphaFoldDB" id="A0A9P8Y5J8"/>